<evidence type="ECO:0000313" key="2">
    <source>
        <dbReference type="EMBL" id="PIW17929.1"/>
    </source>
</evidence>
<dbReference type="InterPro" id="IPR050128">
    <property type="entry name" value="Sulfate_adenylyltrnsfr_sub2"/>
</dbReference>
<gene>
    <name evidence="2" type="ORF">COW36_06925</name>
</gene>
<dbReference type="GO" id="GO:0003824">
    <property type="term" value="F:catalytic activity"/>
    <property type="evidence" value="ECO:0007669"/>
    <property type="project" value="InterPro"/>
</dbReference>
<dbReference type="InterPro" id="IPR014729">
    <property type="entry name" value="Rossmann-like_a/b/a_fold"/>
</dbReference>
<dbReference type="InterPro" id="IPR002500">
    <property type="entry name" value="PAPS_reduct_dom"/>
</dbReference>
<feature type="domain" description="Phosphoadenosine phosphosulphate reductase" evidence="1">
    <location>
        <begin position="7"/>
        <end position="124"/>
    </location>
</feature>
<sequence length="271" mass="31728">MTKTEHHVLGLSGGKDSTALAVYLQLHKKIPNMTYFFCDTGEELPETYEYLNKIKARLGVEIHYLAAERGFQHWLDVYNGYLPSPQARWCTKQMKIIPLERFIQDKFGEDTVYSYIGIRADENREGYLSKKPNIIPVFPFRDDGITKEGVIQILEDSGIGMPKYYEWRSRSGCYFCFYQRKYEWVKLAERHPDLFEKAKQFEKEHSDGRMYSWSDGETLDELLARKDEIIASHDKALERQKKKKPNQALVHALEDVLDEEDDELPCLACHI</sequence>
<reference evidence="2 3" key="1">
    <citation type="submission" date="2017-09" db="EMBL/GenBank/DDBJ databases">
        <title>Depth-based differentiation of microbial function through sediment-hosted aquifers and enrichment of novel symbionts in the deep terrestrial subsurface.</title>
        <authorList>
            <person name="Probst A.J."/>
            <person name="Ladd B."/>
            <person name="Jarett J.K."/>
            <person name="Geller-Mcgrath D.E."/>
            <person name="Sieber C.M."/>
            <person name="Emerson J.B."/>
            <person name="Anantharaman K."/>
            <person name="Thomas B.C."/>
            <person name="Malmstrom R."/>
            <person name="Stieglmeier M."/>
            <person name="Klingl A."/>
            <person name="Woyke T."/>
            <person name="Ryan C.M."/>
            <person name="Banfield J.F."/>
        </authorList>
    </citation>
    <scope>NUCLEOTIDE SEQUENCE [LARGE SCALE GENOMIC DNA]</scope>
    <source>
        <strain evidence="2">CG17_big_fil_post_rev_8_21_14_2_50_48_46</strain>
    </source>
</reference>
<evidence type="ECO:0000259" key="1">
    <source>
        <dbReference type="Pfam" id="PF01507"/>
    </source>
</evidence>
<accession>A0A2M7G785</accession>
<organism evidence="2 3">
    <name type="scientific">bacterium (Candidatus Blackallbacteria) CG17_big_fil_post_rev_8_21_14_2_50_48_46</name>
    <dbReference type="NCBI Taxonomy" id="2014261"/>
    <lineage>
        <taxon>Bacteria</taxon>
        <taxon>Candidatus Blackallbacteria</taxon>
    </lineage>
</organism>
<dbReference type="Gene3D" id="3.40.50.620">
    <property type="entry name" value="HUPs"/>
    <property type="match status" value="1"/>
</dbReference>
<dbReference type="PANTHER" id="PTHR43196:SF2">
    <property type="entry name" value="PHOSPHOADENOSINE PHOSPHOSULFATE REDUCTASE"/>
    <property type="match status" value="1"/>
</dbReference>
<dbReference type="Proteomes" id="UP000231019">
    <property type="component" value="Unassembled WGS sequence"/>
</dbReference>
<protein>
    <submittedName>
        <fullName evidence="2">Phosphoadenosine phosphosulfate reductase</fullName>
    </submittedName>
</protein>
<comment type="caution">
    <text evidence="2">The sequence shown here is derived from an EMBL/GenBank/DDBJ whole genome shotgun (WGS) entry which is preliminary data.</text>
</comment>
<dbReference type="Pfam" id="PF01507">
    <property type="entry name" value="PAPS_reduct"/>
    <property type="match status" value="1"/>
</dbReference>
<dbReference type="SUPFAM" id="SSF52402">
    <property type="entry name" value="Adenine nucleotide alpha hydrolases-like"/>
    <property type="match status" value="1"/>
</dbReference>
<dbReference type="PANTHER" id="PTHR43196">
    <property type="entry name" value="SULFATE ADENYLYLTRANSFERASE SUBUNIT 2"/>
    <property type="match status" value="1"/>
</dbReference>
<name>A0A2M7G785_9BACT</name>
<dbReference type="EMBL" id="PFFQ01000018">
    <property type="protein sequence ID" value="PIW17929.1"/>
    <property type="molecule type" value="Genomic_DNA"/>
</dbReference>
<dbReference type="AlphaFoldDB" id="A0A2M7G785"/>
<proteinExistence type="predicted"/>
<evidence type="ECO:0000313" key="3">
    <source>
        <dbReference type="Proteomes" id="UP000231019"/>
    </source>
</evidence>